<organism evidence="1 2">
    <name type="scientific">Apteryx owenii</name>
    <name type="common">Little spotted kiwi</name>
    <dbReference type="NCBI Taxonomy" id="8824"/>
    <lineage>
        <taxon>Eukaryota</taxon>
        <taxon>Metazoa</taxon>
        <taxon>Chordata</taxon>
        <taxon>Craniata</taxon>
        <taxon>Vertebrata</taxon>
        <taxon>Euteleostomi</taxon>
        <taxon>Archelosauria</taxon>
        <taxon>Archosauria</taxon>
        <taxon>Dinosauria</taxon>
        <taxon>Saurischia</taxon>
        <taxon>Theropoda</taxon>
        <taxon>Coelurosauria</taxon>
        <taxon>Aves</taxon>
        <taxon>Palaeognathae</taxon>
        <taxon>Apterygiformes</taxon>
        <taxon>Apterygidae</taxon>
        <taxon>Apteryx</taxon>
    </lineage>
</organism>
<evidence type="ECO:0000313" key="2">
    <source>
        <dbReference type="Proteomes" id="UP000694424"/>
    </source>
</evidence>
<dbReference type="Proteomes" id="UP000694424">
    <property type="component" value="Unplaced"/>
</dbReference>
<reference evidence="1" key="2">
    <citation type="submission" date="2025-09" db="UniProtKB">
        <authorList>
            <consortium name="Ensembl"/>
        </authorList>
    </citation>
    <scope>IDENTIFICATION</scope>
</reference>
<dbReference type="AlphaFoldDB" id="A0A8B9P289"/>
<sequence>MHYYGEQYKHLCLPGSGYSTENLQVCAPQADVCSATCHPLSVTKSPMPRWPGYLQPFALVCAQPSVAPLPLLRCQPYVQRCILLGPEPCKAACLVPCAEPSGQPGAVPSPQPCDAGRFEKKRVAKSLPPCAPKCPEPGKLRFPPCGIRYSSSCKNECKAQRGSKCCPPQALPGRYSQPLQGGTECPPPPQQCALQECVPQECSGSGGGFPPQRCTKGYPTQECVTECLPQPRGAKCPPGQGAKGCPLPPQRLTKGSLLPNGAKQRCSATQHATKSRCSHHVSRHHAGKGKGSSHAKKSCCAAKWLC</sequence>
<name>A0A8B9P289_APTOW</name>
<dbReference type="Ensembl" id="ENSAOWT00000003723.1">
    <property type="protein sequence ID" value="ENSAOWP00000003271.1"/>
    <property type="gene ID" value="ENSAOWG00000002296.1"/>
</dbReference>
<protein>
    <submittedName>
        <fullName evidence="1">Uncharacterized protein</fullName>
    </submittedName>
</protein>
<reference evidence="1" key="1">
    <citation type="submission" date="2025-08" db="UniProtKB">
        <authorList>
            <consortium name="Ensembl"/>
        </authorList>
    </citation>
    <scope>IDENTIFICATION</scope>
</reference>
<accession>A0A8B9P289</accession>
<evidence type="ECO:0000313" key="1">
    <source>
        <dbReference type="Ensembl" id="ENSAOWP00000003271.1"/>
    </source>
</evidence>
<keyword evidence="2" id="KW-1185">Reference proteome</keyword>
<proteinExistence type="predicted"/>